<evidence type="ECO:0000313" key="3">
    <source>
        <dbReference type="EMBL" id="KAG9231298.1"/>
    </source>
</evidence>
<dbReference type="InterPro" id="IPR051397">
    <property type="entry name" value="Zn-ADH-like_protein"/>
</dbReference>
<dbReference type="Pfam" id="PF13602">
    <property type="entry name" value="ADH_zinc_N_2"/>
    <property type="match status" value="1"/>
</dbReference>
<evidence type="ECO:0000259" key="2">
    <source>
        <dbReference type="SMART" id="SM00829"/>
    </source>
</evidence>
<dbReference type="CDD" id="cd08273">
    <property type="entry name" value="MDR8"/>
    <property type="match status" value="1"/>
</dbReference>
<dbReference type="GO" id="GO:0016491">
    <property type="term" value="F:oxidoreductase activity"/>
    <property type="evidence" value="ECO:0007669"/>
    <property type="project" value="InterPro"/>
</dbReference>
<dbReference type="Pfam" id="PF08240">
    <property type="entry name" value="ADH_N"/>
    <property type="match status" value="1"/>
</dbReference>
<dbReference type="Gene3D" id="3.40.50.720">
    <property type="entry name" value="NAD(P)-binding Rossmann-like Domain"/>
    <property type="match status" value="1"/>
</dbReference>
<dbReference type="OrthoDB" id="203908at2759"/>
<dbReference type="InterPro" id="IPR020843">
    <property type="entry name" value="ER"/>
</dbReference>
<dbReference type="Gene3D" id="3.90.180.10">
    <property type="entry name" value="Medium-chain alcohol dehydrogenases, catalytic domain"/>
    <property type="match status" value="1"/>
</dbReference>
<sequence length="447" mass="49100">MPSSFASSSIFTIARTTTSKALFNTGRSQLHSQQQLSYRTTPPVLFQKTRLHTSIPMKMTCPKETFQGIKTRKDARSAERKEELKQRWAERKESRTSTGSNMPAGTEIRKVLISAYGDESNVSVITDVIPEPAKNEVQVQVLYSGFSGSDINMRKGQYPMQNAAPLTPGYNVVGHVVANGQGSSKYQIGDTVCCLSVYEGEAELANLPEKYLIPVPEGVALKAATALILDWATAAGMVWHTAHVKSGQKVFVHGISGAVGFAIAKLSALSGAEVYGTASPKNHDAVREALPGATPFDYGNKDWIKTVKGIGGVDAVFDPIGYESWDESYSILNPTSSMLVGYGGNMSNFTGEAPRSMIPQVAKLYARNYLKFWEGRATRFYYITRDDKSFLPDIERLFELSRSGKIEVPIKQIFKMNTTEQIREAHRTWGKGKGIGSLLIQVAEDVE</sequence>
<feature type="compositionally biased region" description="Basic and acidic residues" evidence="1">
    <location>
        <begin position="71"/>
        <end position="95"/>
    </location>
</feature>
<dbReference type="EMBL" id="MU251612">
    <property type="protein sequence ID" value="KAG9231298.1"/>
    <property type="molecule type" value="Genomic_DNA"/>
</dbReference>
<evidence type="ECO:0000313" key="4">
    <source>
        <dbReference type="Proteomes" id="UP000824998"/>
    </source>
</evidence>
<feature type="domain" description="Enoyl reductase (ER)" evidence="2">
    <location>
        <begin position="117"/>
        <end position="440"/>
    </location>
</feature>
<name>A0A9P8C2C0_9HELO</name>
<dbReference type="PANTHER" id="PTHR43677:SF4">
    <property type="entry name" value="QUINONE OXIDOREDUCTASE-LIKE PROTEIN 2"/>
    <property type="match status" value="1"/>
</dbReference>
<proteinExistence type="predicted"/>
<dbReference type="InterPro" id="IPR036291">
    <property type="entry name" value="NAD(P)-bd_dom_sf"/>
</dbReference>
<keyword evidence="4" id="KW-1185">Reference proteome</keyword>
<dbReference type="GO" id="GO:0005739">
    <property type="term" value="C:mitochondrion"/>
    <property type="evidence" value="ECO:0007669"/>
    <property type="project" value="TreeGrafter"/>
</dbReference>
<protein>
    <submittedName>
        <fullName evidence="3">Chaperonin 10-like protein</fullName>
    </submittedName>
</protein>
<dbReference type="SUPFAM" id="SSF50129">
    <property type="entry name" value="GroES-like"/>
    <property type="match status" value="1"/>
</dbReference>
<reference evidence="3" key="1">
    <citation type="journal article" date="2021" name="IMA Fungus">
        <title>Genomic characterization of three marine fungi, including Emericellopsis atlantica sp. nov. with signatures of a generalist lifestyle and marine biomass degradation.</title>
        <authorList>
            <person name="Hagestad O.C."/>
            <person name="Hou L."/>
            <person name="Andersen J.H."/>
            <person name="Hansen E.H."/>
            <person name="Altermark B."/>
            <person name="Li C."/>
            <person name="Kuhnert E."/>
            <person name="Cox R.J."/>
            <person name="Crous P.W."/>
            <person name="Spatafora J.W."/>
            <person name="Lail K."/>
            <person name="Amirebrahimi M."/>
            <person name="Lipzen A."/>
            <person name="Pangilinan J."/>
            <person name="Andreopoulos W."/>
            <person name="Hayes R.D."/>
            <person name="Ng V."/>
            <person name="Grigoriev I.V."/>
            <person name="Jackson S.A."/>
            <person name="Sutton T.D.S."/>
            <person name="Dobson A.D.W."/>
            <person name="Rama T."/>
        </authorList>
    </citation>
    <scope>NUCLEOTIDE SEQUENCE</scope>
    <source>
        <strain evidence="3">TRa018bII</strain>
    </source>
</reference>
<organism evidence="3 4">
    <name type="scientific">Amylocarpus encephaloides</name>
    <dbReference type="NCBI Taxonomy" id="45428"/>
    <lineage>
        <taxon>Eukaryota</taxon>
        <taxon>Fungi</taxon>
        <taxon>Dikarya</taxon>
        <taxon>Ascomycota</taxon>
        <taxon>Pezizomycotina</taxon>
        <taxon>Leotiomycetes</taxon>
        <taxon>Helotiales</taxon>
        <taxon>Helotiales incertae sedis</taxon>
        <taxon>Amylocarpus</taxon>
    </lineage>
</organism>
<gene>
    <name evidence="3" type="ORF">BJ875DRAFT_123854</name>
</gene>
<dbReference type="SUPFAM" id="SSF51735">
    <property type="entry name" value="NAD(P)-binding Rossmann-fold domains"/>
    <property type="match status" value="1"/>
</dbReference>
<dbReference type="AlphaFoldDB" id="A0A9P8C2C0"/>
<dbReference type="InterPro" id="IPR013154">
    <property type="entry name" value="ADH-like_N"/>
</dbReference>
<comment type="caution">
    <text evidence="3">The sequence shown here is derived from an EMBL/GenBank/DDBJ whole genome shotgun (WGS) entry which is preliminary data.</text>
</comment>
<accession>A0A9P8C2C0</accession>
<evidence type="ECO:0000256" key="1">
    <source>
        <dbReference type="SAM" id="MobiDB-lite"/>
    </source>
</evidence>
<feature type="region of interest" description="Disordered" evidence="1">
    <location>
        <begin position="70"/>
        <end position="103"/>
    </location>
</feature>
<dbReference type="PANTHER" id="PTHR43677">
    <property type="entry name" value="SHORT-CHAIN DEHYDROGENASE/REDUCTASE"/>
    <property type="match status" value="1"/>
</dbReference>
<dbReference type="InterPro" id="IPR011032">
    <property type="entry name" value="GroES-like_sf"/>
</dbReference>
<dbReference type="SMART" id="SM00829">
    <property type="entry name" value="PKS_ER"/>
    <property type="match status" value="1"/>
</dbReference>
<dbReference type="Proteomes" id="UP000824998">
    <property type="component" value="Unassembled WGS sequence"/>
</dbReference>